<proteinExistence type="predicted"/>
<evidence type="ECO:0000313" key="2">
    <source>
        <dbReference type="EMBL" id="APT88429.1"/>
    </source>
</evidence>
<protein>
    <submittedName>
        <fullName evidence="2">Uncharacterized protein</fullName>
    </submittedName>
</protein>
<sequence length="426" mass="44194">MSGAGAPLRRTRGDLIATAVIAVVAVAAVLGVVATAPVREVDHTVAEGTAAIPAEPASAPTAVEADWSEPALSLAGAGRPIVIEGVTVVPGEHGARGLAPDGTQLWSYTRADRELCAAGAAWATAVLVFRDPAADAGCGDAVSLDAADGSYSATRSAPAPEKVASVASNSRVGIASPERVELWRSDLVRTVEYGDVPAKQEPDQQPHEECAINSALTRTELLAVTEDCPDDPGHTWLRFQATTPEDSRAPEMAGEVALTAGSRLVAVGQDGAAVFEPGPTPRLRSFSREGTERLSRDVAAAPAIDAAGDTGAAADDRAPEGLFLPQTADLPHHMSWFDGERLYLMHPDNLEVAHVIEDATGTGVAVGGRLVYPTAEGLAVADWDTGKVEHTIPVDRAGYTGEVDLALAGDRVIERRGDELAALRVL</sequence>
<dbReference type="STRING" id="1437875.CFRA_03090"/>
<evidence type="ECO:0000313" key="3">
    <source>
        <dbReference type="Proteomes" id="UP000185434"/>
    </source>
</evidence>
<keyword evidence="1" id="KW-0472">Membrane</keyword>
<feature type="transmembrane region" description="Helical" evidence="1">
    <location>
        <begin position="15"/>
        <end position="34"/>
    </location>
</feature>
<gene>
    <name evidence="2" type="ORF">CFRA_03090</name>
</gene>
<dbReference type="Proteomes" id="UP000185434">
    <property type="component" value="Chromosome"/>
</dbReference>
<keyword evidence="1" id="KW-0812">Transmembrane</keyword>
<dbReference type="EMBL" id="CP009247">
    <property type="protein sequence ID" value="APT88429.1"/>
    <property type="molecule type" value="Genomic_DNA"/>
</dbReference>
<dbReference type="OrthoDB" id="5182370at2"/>
<reference evidence="2 3" key="1">
    <citation type="submission" date="2014-08" db="EMBL/GenBank/DDBJ databases">
        <title>Complete genome sequence of Corynebacterium frankenforstense ST18(T) (=DSM 45800(T)), isolated from raw cow milk.</title>
        <authorList>
            <person name="Ruckert C."/>
            <person name="Albersmeier A."/>
            <person name="Winkler A."/>
            <person name="Lipski A."/>
            <person name="Kalinowski J."/>
        </authorList>
    </citation>
    <scope>NUCLEOTIDE SEQUENCE [LARGE SCALE GENOMIC DNA]</scope>
    <source>
        <strain evidence="2 3">ST18</strain>
    </source>
</reference>
<dbReference type="RefSeq" id="WP_075663406.1">
    <property type="nucleotide sequence ID" value="NZ_CP009247.1"/>
</dbReference>
<dbReference type="KEGG" id="cfk:CFRA_03090"/>
<dbReference type="AlphaFoldDB" id="A0A1L7CRI6"/>
<accession>A0A1L7CRI6</accession>
<keyword evidence="1" id="KW-1133">Transmembrane helix</keyword>
<keyword evidence="3" id="KW-1185">Reference proteome</keyword>
<organism evidence="2 3">
    <name type="scientific">Corynebacterium frankenforstense DSM 45800</name>
    <dbReference type="NCBI Taxonomy" id="1437875"/>
    <lineage>
        <taxon>Bacteria</taxon>
        <taxon>Bacillati</taxon>
        <taxon>Actinomycetota</taxon>
        <taxon>Actinomycetes</taxon>
        <taxon>Mycobacteriales</taxon>
        <taxon>Corynebacteriaceae</taxon>
        <taxon>Corynebacterium</taxon>
    </lineage>
</organism>
<evidence type="ECO:0000256" key="1">
    <source>
        <dbReference type="SAM" id="Phobius"/>
    </source>
</evidence>
<name>A0A1L7CRI6_9CORY</name>